<evidence type="ECO:0000256" key="1">
    <source>
        <dbReference type="ARBA" id="ARBA00022679"/>
    </source>
</evidence>
<reference evidence="8" key="1">
    <citation type="submission" date="2020-08" db="EMBL/GenBank/DDBJ databases">
        <title>Multicomponent nature underlies the extraordinary mechanical properties of spider dragline silk.</title>
        <authorList>
            <person name="Kono N."/>
            <person name="Nakamura H."/>
            <person name="Mori M."/>
            <person name="Yoshida Y."/>
            <person name="Ohtoshi R."/>
            <person name="Malay A.D."/>
            <person name="Moran D.A.P."/>
            <person name="Tomita M."/>
            <person name="Numata K."/>
            <person name="Arakawa K."/>
        </authorList>
    </citation>
    <scope>NUCLEOTIDE SEQUENCE</scope>
</reference>
<evidence type="ECO:0000256" key="4">
    <source>
        <dbReference type="ARBA" id="ARBA00022759"/>
    </source>
</evidence>
<evidence type="ECO:0000313" key="9">
    <source>
        <dbReference type="Proteomes" id="UP000887159"/>
    </source>
</evidence>
<keyword evidence="2" id="KW-0548">Nucleotidyltransferase</keyword>
<keyword evidence="5" id="KW-0378">Hydrolase</keyword>
<keyword evidence="3" id="KW-0540">Nuclease</keyword>
<name>A0A8X6T2N3_TRICX</name>
<dbReference type="FunFam" id="3.10.20.370:FF:000001">
    <property type="entry name" value="Retrovirus-related Pol polyprotein from transposon 17.6-like protein"/>
    <property type="match status" value="1"/>
</dbReference>
<dbReference type="Gene3D" id="3.10.20.370">
    <property type="match status" value="1"/>
</dbReference>
<keyword evidence="4" id="KW-0255">Endonuclease</keyword>
<dbReference type="Pfam" id="PF17917">
    <property type="entry name" value="RT_RNaseH"/>
    <property type="match status" value="1"/>
</dbReference>
<dbReference type="InterPro" id="IPR041373">
    <property type="entry name" value="RT_RNaseH"/>
</dbReference>
<sequence length="340" mass="38328">MVRDEVMEAMAFLFASKRRNTAPRLNTKCNTRGDAVIEENPPAYIRTKLKRNKTHVTVNGQCIKALVDSGANFYVISEELRRQLNIPMFAETGPTLKTVAASGRSALKILVWNFFRDIDAVIDCRNEVLQLAETFPNTSSNELDFSLFSAIDYRIEANSSKKIYALNPDIQDANEALITDNKVLMYERKLSILESIMNVESGCCKKPELNHERRLSTSTHRGHFRQPSGRKYFIYGGFKVGLLANRKTKLHSGASKYAIGAVIVQVQGVKERPIVYPSKSVTAVKKNYSTTEKECLAVICAIGKFRPYLFGRRFTVVMDHHPLCWLANVNDSPEYLHAGP</sequence>
<dbReference type="SUPFAM" id="SSF56672">
    <property type="entry name" value="DNA/RNA polymerases"/>
    <property type="match status" value="1"/>
</dbReference>
<dbReference type="PANTHER" id="PTHR37984:SF5">
    <property type="entry name" value="PROTEIN NYNRIN-LIKE"/>
    <property type="match status" value="1"/>
</dbReference>
<dbReference type="Proteomes" id="UP000887159">
    <property type="component" value="Unassembled WGS sequence"/>
</dbReference>
<evidence type="ECO:0000256" key="6">
    <source>
        <dbReference type="ARBA" id="ARBA00022918"/>
    </source>
</evidence>
<dbReference type="EMBL" id="BMAU01021349">
    <property type="protein sequence ID" value="GFY18801.1"/>
    <property type="molecule type" value="Genomic_DNA"/>
</dbReference>
<keyword evidence="9" id="KW-1185">Reference proteome</keyword>
<evidence type="ECO:0000259" key="7">
    <source>
        <dbReference type="Pfam" id="PF17917"/>
    </source>
</evidence>
<accession>A0A8X6T2N3</accession>
<dbReference type="AlphaFoldDB" id="A0A8X6T2N3"/>
<dbReference type="GO" id="GO:0004519">
    <property type="term" value="F:endonuclease activity"/>
    <property type="evidence" value="ECO:0007669"/>
    <property type="project" value="UniProtKB-KW"/>
</dbReference>
<dbReference type="InterPro" id="IPR043502">
    <property type="entry name" value="DNA/RNA_pol_sf"/>
</dbReference>
<dbReference type="SUPFAM" id="SSF50630">
    <property type="entry name" value="Acid proteases"/>
    <property type="match status" value="1"/>
</dbReference>
<comment type="caution">
    <text evidence="8">The sequence shown here is derived from an EMBL/GenBank/DDBJ whole genome shotgun (WGS) entry which is preliminary data.</text>
</comment>
<proteinExistence type="predicted"/>
<dbReference type="InterPro" id="IPR050951">
    <property type="entry name" value="Retrovirus_Pol_polyprotein"/>
</dbReference>
<keyword evidence="1" id="KW-0808">Transferase</keyword>
<organism evidence="8 9">
    <name type="scientific">Trichonephila clavipes</name>
    <name type="common">Golden silk orbweaver</name>
    <name type="synonym">Nephila clavipes</name>
    <dbReference type="NCBI Taxonomy" id="2585209"/>
    <lineage>
        <taxon>Eukaryota</taxon>
        <taxon>Metazoa</taxon>
        <taxon>Ecdysozoa</taxon>
        <taxon>Arthropoda</taxon>
        <taxon>Chelicerata</taxon>
        <taxon>Arachnida</taxon>
        <taxon>Araneae</taxon>
        <taxon>Araneomorphae</taxon>
        <taxon>Entelegynae</taxon>
        <taxon>Araneoidea</taxon>
        <taxon>Nephilidae</taxon>
        <taxon>Trichonephila</taxon>
    </lineage>
</organism>
<dbReference type="InterPro" id="IPR021109">
    <property type="entry name" value="Peptidase_aspartic_dom_sf"/>
</dbReference>
<keyword evidence="6" id="KW-0695">RNA-directed DNA polymerase</keyword>
<protein>
    <submittedName>
        <fullName evidence="8">Retrovirus-related Pol polyprotein from transposon 297</fullName>
    </submittedName>
</protein>
<evidence type="ECO:0000256" key="2">
    <source>
        <dbReference type="ARBA" id="ARBA00022695"/>
    </source>
</evidence>
<evidence type="ECO:0000256" key="3">
    <source>
        <dbReference type="ARBA" id="ARBA00022722"/>
    </source>
</evidence>
<gene>
    <name evidence="8" type="primary">pol_4336</name>
    <name evidence="8" type="ORF">TNCV_2400191</name>
</gene>
<dbReference type="PANTHER" id="PTHR37984">
    <property type="entry name" value="PROTEIN CBG26694"/>
    <property type="match status" value="1"/>
</dbReference>
<dbReference type="CDD" id="cd09274">
    <property type="entry name" value="RNase_HI_RT_Ty3"/>
    <property type="match status" value="1"/>
</dbReference>
<dbReference type="GO" id="GO:0003964">
    <property type="term" value="F:RNA-directed DNA polymerase activity"/>
    <property type="evidence" value="ECO:0007669"/>
    <property type="project" value="UniProtKB-KW"/>
</dbReference>
<dbReference type="Gene3D" id="2.40.70.10">
    <property type="entry name" value="Acid Proteases"/>
    <property type="match status" value="1"/>
</dbReference>
<feature type="domain" description="Reverse transcriptase RNase H-like" evidence="7">
    <location>
        <begin position="245"/>
        <end position="331"/>
    </location>
</feature>
<evidence type="ECO:0000256" key="5">
    <source>
        <dbReference type="ARBA" id="ARBA00022801"/>
    </source>
</evidence>
<dbReference type="Pfam" id="PF13650">
    <property type="entry name" value="Asp_protease_2"/>
    <property type="match status" value="1"/>
</dbReference>
<evidence type="ECO:0000313" key="8">
    <source>
        <dbReference type="EMBL" id="GFY18801.1"/>
    </source>
</evidence>
<dbReference type="GO" id="GO:0016787">
    <property type="term" value="F:hydrolase activity"/>
    <property type="evidence" value="ECO:0007669"/>
    <property type="project" value="UniProtKB-KW"/>
</dbReference>